<dbReference type="EMBL" id="CAJRAY010000005">
    <property type="protein sequence ID" value="CAG5077321.1"/>
    <property type="molecule type" value="Genomic_DNA"/>
</dbReference>
<evidence type="ECO:0000256" key="1">
    <source>
        <dbReference type="SAM" id="Phobius"/>
    </source>
</evidence>
<proteinExistence type="predicted"/>
<feature type="transmembrane region" description="Helical" evidence="1">
    <location>
        <begin position="96"/>
        <end position="115"/>
    </location>
</feature>
<evidence type="ECO:0000313" key="2">
    <source>
        <dbReference type="EMBL" id="CAG5077321.1"/>
    </source>
</evidence>
<dbReference type="Proteomes" id="UP000681526">
    <property type="component" value="Unassembled WGS sequence"/>
</dbReference>
<evidence type="ECO:0000313" key="3">
    <source>
        <dbReference type="Proteomes" id="UP000681526"/>
    </source>
</evidence>
<keyword evidence="1" id="KW-1133">Transmembrane helix</keyword>
<keyword evidence="3" id="KW-1185">Reference proteome</keyword>
<comment type="caution">
    <text evidence="2">The sequence shown here is derived from an EMBL/GenBank/DDBJ whole genome shotgun (WGS) entry which is preliminary data.</text>
</comment>
<keyword evidence="1" id="KW-0472">Membrane</keyword>
<sequence>MLADPSIVRGLTLLLLVAQFGLCALSVSALLQAWIRRRPRWTHLQFEDDGPQPAPKWLLRAAGIRRGSQSFLTRETLLAGCGFAYDPAWYMFARRVAILFGSAALICGAAFPAYVPLPPDRILWLQAAGAALAACALCDKPLLESVRKARSELIMREILAVSNQLLYFAGAALHLHVKLTRCLPYTSVIRSDLRRMLAEWYHDAGEAIARFKRRVGTAEADSFAETIEALRLREDDAFYALLRERIADYKAKIELSRESRKEAASYVLFVLAGVPILYMFQIFIYPWVQESQQLFQSLQ</sequence>
<evidence type="ECO:0008006" key="4">
    <source>
        <dbReference type="Google" id="ProtNLM"/>
    </source>
</evidence>
<accession>A0ABM8UZS6</accession>
<feature type="transmembrane region" description="Helical" evidence="1">
    <location>
        <begin position="266"/>
        <end position="288"/>
    </location>
</feature>
<feature type="transmembrane region" description="Helical" evidence="1">
    <location>
        <begin position="12"/>
        <end position="35"/>
    </location>
</feature>
<dbReference type="RefSeq" id="WP_015255730.1">
    <property type="nucleotide sequence ID" value="NZ_CAJRAY010000005.1"/>
</dbReference>
<keyword evidence="1" id="KW-0812">Transmembrane</keyword>
<organism evidence="2 3">
    <name type="scientific">Thermobacillus xylanilyticus</name>
    <dbReference type="NCBI Taxonomy" id="76633"/>
    <lineage>
        <taxon>Bacteria</taxon>
        <taxon>Bacillati</taxon>
        <taxon>Bacillota</taxon>
        <taxon>Bacilli</taxon>
        <taxon>Bacillales</taxon>
        <taxon>Paenibacillaceae</taxon>
        <taxon>Thermobacillus</taxon>
    </lineage>
</organism>
<gene>
    <name evidence="2" type="primary">txxe 171</name>
    <name evidence="2" type="ORF">TXXE_01430</name>
</gene>
<protein>
    <recommendedName>
        <fullName evidence="4">Type II secretion system protein GspF domain-containing protein</fullName>
    </recommendedName>
</protein>
<name>A0ABM8UZS6_THEXY</name>
<reference evidence="2 3" key="1">
    <citation type="submission" date="2021-04" db="EMBL/GenBank/DDBJ databases">
        <authorList>
            <person name="Rakotoarivonina H."/>
        </authorList>
    </citation>
    <scope>NUCLEOTIDE SEQUENCE [LARGE SCALE GENOMIC DNA]</scope>
    <source>
        <strain evidence="2 3">XE</strain>
    </source>
</reference>